<dbReference type="GO" id="GO:0003824">
    <property type="term" value="F:catalytic activity"/>
    <property type="evidence" value="ECO:0007669"/>
    <property type="project" value="InterPro"/>
</dbReference>
<dbReference type="GO" id="GO:0030246">
    <property type="term" value="F:carbohydrate binding"/>
    <property type="evidence" value="ECO:0007669"/>
    <property type="project" value="InterPro"/>
</dbReference>
<dbReference type="Pfam" id="PF04349">
    <property type="entry name" value="MdoG"/>
    <property type="match status" value="1"/>
</dbReference>
<dbReference type="GO" id="GO:0051274">
    <property type="term" value="P:beta-glucan biosynthetic process"/>
    <property type="evidence" value="ECO:0007669"/>
    <property type="project" value="TreeGrafter"/>
</dbReference>
<dbReference type="GO" id="GO:0030288">
    <property type="term" value="C:outer membrane-bounded periplasmic space"/>
    <property type="evidence" value="ECO:0007669"/>
    <property type="project" value="TreeGrafter"/>
</dbReference>
<evidence type="ECO:0000313" key="3">
    <source>
        <dbReference type="EMBL" id="SVD75690.1"/>
    </source>
</evidence>
<dbReference type="AlphaFoldDB" id="A0A382XXU1"/>
<evidence type="ECO:0000259" key="2">
    <source>
        <dbReference type="Pfam" id="PF04349"/>
    </source>
</evidence>
<feature type="domain" description="Glucan biosynthesis periplasmic MdoG C-terminal" evidence="2">
    <location>
        <begin position="51"/>
        <end position="125"/>
    </location>
</feature>
<protein>
    <recommendedName>
        <fullName evidence="2">Glucan biosynthesis periplasmic MdoG C-terminal domain-containing protein</fullName>
    </recommendedName>
</protein>
<name>A0A382XXU1_9ZZZZ</name>
<dbReference type="Gene3D" id="2.70.98.10">
    <property type="match status" value="1"/>
</dbReference>
<dbReference type="InterPro" id="IPR014438">
    <property type="entry name" value="Glucan_biosyn_MdoG/MdoD"/>
</dbReference>
<evidence type="ECO:0000256" key="1">
    <source>
        <dbReference type="ARBA" id="ARBA00004418"/>
    </source>
</evidence>
<dbReference type="InterPro" id="IPR014718">
    <property type="entry name" value="GH-type_carb-bd"/>
</dbReference>
<dbReference type="PANTHER" id="PTHR30504:SF2">
    <property type="entry name" value="GLUCANS BIOSYNTHESIS PROTEIN G"/>
    <property type="match status" value="1"/>
</dbReference>
<accession>A0A382XXU1</accession>
<proteinExistence type="predicted"/>
<comment type="subcellular location">
    <subcellularLocation>
        <location evidence="1">Periplasm</location>
    </subcellularLocation>
</comment>
<gene>
    <name evidence="3" type="ORF">METZ01_LOCUS428544</name>
</gene>
<dbReference type="SUPFAM" id="SSF74650">
    <property type="entry name" value="Galactose mutarotase-like"/>
    <property type="match status" value="1"/>
</dbReference>
<dbReference type="PANTHER" id="PTHR30504">
    <property type="entry name" value="GLUCANS BIOSYNTHESIS PROTEIN"/>
    <property type="match status" value="1"/>
</dbReference>
<feature type="non-terminal residue" evidence="3">
    <location>
        <position position="128"/>
    </location>
</feature>
<organism evidence="3">
    <name type="scientific">marine metagenome</name>
    <dbReference type="NCBI Taxonomy" id="408172"/>
    <lineage>
        <taxon>unclassified sequences</taxon>
        <taxon>metagenomes</taxon>
        <taxon>ecological metagenomes</taxon>
    </lineage>
</organism>
<dbReference type="InterPro" id="IPR011013">
    <property type="entry name" value="Gal_mutarotase_sf_dom"/>
</dbReference>
<reference evidence="3" key="1">
    <citation type="submission" date="2018-05" db="EMBL/GenBank/DDBJ databases">
        <authorList>
            <person name="Lanie J.A."/>
            <person name="Ng W.-L."/>
            <person name="Kazmierczak K.M."/>
            <person name="Andrzejewski T.M."/>
            <person name="Davidsen T.M."/>
            <person name="Wayne K.J."/>
            <person name="Tettelin H."/>
            <person name="Glass J.I."/>
            <person name="Rusch D."/>
            <person name="Podicherti R."/>
            <person name="Tsui H.-C.T."/>
            <person name="Winkler M.E."/>
        </authorList>
    </citation>
    <scope>NUCLEOTIDE SEQUENCE</scope>
</reference>
<dbReference type="InterPro" id="IPR007444">
    <property type="entry name" value="Glucan_biosyn_MdoG_C"/>
</dbReference>
<sequence>MLTPIVTLMLLATGCGTSEPGSTLRSDSQEANPIERVELNLEPATPTNLYDFVLSKARALALIEYSAPDTSLPEDLANIDYSEYQAIRFDHEAAIWNGESPFEVHLFHRGFLFKERVRVHIVDAEVAE</sequence>
<dbReference type="EMBL" id="UINC01171230">
    <property type="protein sequence ID" value="SVD75690.1"/>
    <property type="molecule type" value="Genomic_DNA"/>
</dbReference>